<dbReference type="Gene3D" id="1.25.10.10">
    <property type="entry name" value="Leucine-rich Repeat Variant"/>
    <property type="match status" value="1"/>
</dbReference>
<feature type="region of interest" description="Disordered" evidence="5">
    <location>
        <begin position="147"/>
        <end position="173"/>
    </location>
</feature>
<dbReference type="PANTHER" id="PTHR23316">
    <property type="entry name" value="IMPORTIN ALPHA"/>
    <property type="match status" value="1"/>
</dbReference>
<feature type="repeat" description="ARM" evidence="4">
    <location>
        <begin position="327"/>
        <end position="370"/>
    </location>
</feature>
<evidence type="ECO:0000256" key="5">
    <source>
        <dbReference type="SAM" id="MobiDB-lite"/>
    </source>
</evidence>
<accession>A0A8J5NBR1</accession>
<evidence type="ECO:0000256" key="1">
    <source>
        <dbReference type="ARBA" id="ARBA00010394"/>
    </source>
</evidence>
<evidence type="ECO:0000313" key="6">
    <source>
        <dbReference type="EMBL" id="KAG7176719.1"/>
    </source>
</evidence>
<evidence type="ECO:0000256" key="4">
    <source>
        <dbReference type="PROSITE-ProRule" id="PRU00259"/>
    </source>
</evidence>
<feature type="compositionally biased region" description="Basic and acidic residues" evidence="5">
    <location>
        <begin position="147"/>
        <end position="163"/>
    </location>
</feature>
<comment type="similarity">
    <text evidence="1">Belongs to the importin alpha family.</text>
</comment>
<comment type="caution">
    <text evidence="6">The sequence shown here is derived from an EMBL/GenBank/DDBJ whole genome shotgun (WGS) entry which is preliminary data.</text>
</comment>
<organism evidence="6 7">
    <name type="scientific">Homarus americanus</name>
    <name type="common">American lobster</name>
    <dbReference type="NCBI Taxonomy" id="6706"/>
    <lineage>
        <taxon>Eukaryota</taxon>
        <taxon>Metazoa</taxon>
        <taxon>Ecdysozoa</taxon>
        <taxon>Arthropoda</taxon>
        <taxon>Crustacea</taxon>
        <taxon>Multicrustacea</taxon>
        <taxon>Malacostraca</taxon>
        <taxon>Eumalacostraca</taxon>
        <taxon>Eucarida</taxon>
        <taxon>Decapoda</taxon>
        <taxon>Pleocyemata</taxon>
        <taxon>Astacidea</taxon>
        <taxon>Nephropoidea</taxon>
        <taxon>Nephropidae</taxon>
        <taxon>Homarus</taxon>
    </lineage>
</organism>
<dbReference type="EMBL" id="JAHLQT010003055">
    <property type="protein sequence ID" value="KAG7176719.1"/>
    <property type="molecule type" value="Genomic_DNA"/>
</dbReference>
<sequence length="524" mass="57633">MSSNWTMTHPRPRSFIGSAEPSPPRRHSKAVKTSNRDMDLDSIRARRARLKALTASVRLPPLTPSEALGTRRSSIFSPLPHRNLPSGDRHLQHRQKPELTQTGRTSATSVRIHSGTILLPELTLPPMTPHHDPLPQIGQTKMKWEVEEKKGDGDDSHLDDAKIDSPPPPTYEDTLKVSQWVENIPPEAMVEFYPSLKSPDTREPSPDTAEVETSAALTQDNSSESPPKSPENSSGTDVDENVDYAKIVADMGSENDETKLEATVKVRKLISTNSNPPIDEFLEAGLLIPTLANLQEKNSTLVYETAWIITNISSGNSSQTSAVVEQGFIKPLVQLLREESSREVQEQAVWAIGNIVGDSADCRNEVVAAGVINPLLSLISPDIPVSLTRNIAWAVSNLFRSKAPKMGREEQLLVLKSLKDHLILHPDMVVRVDALWATSYYTDLGNEYIQDVLDTQVVLEAGILPISRTLLTTNSPTNIQKDTAWAVSNILAGPFDQIQMVIDADLLPVMVEASQKVSLTLGLH</sequence>
<feature type="compositionally biased region" description="Polar residues" evidence="5">
    <location>
        <begin position="98"/>
        <end position="109"/>
    </location>
</feature>
<dbReference type="InterPro" id="IPR011989">
    <property type="entry name" value="ARM-like"/>
</dbReference>
<keyword evidence="7" id="KW-1185">Reference proteome</keyword>
<keyword evidence="2" id="KW-0813">Transport</keyword>
<dbReference type="SMART" id="SM00185">
    <property type="entry name" value="ARM"/>
    <property type="match status" value="4"/>
</dbReference>
<dbReference type="GO" id="GO:0015031">
    <property type="term" value="P:protein transport"/>
    <property type="evidence" value="ECO:0007669"/>
    <property type="project" value="UniProtKB-KW"/>
</dbReference>
<dbReference type="PROSITE" id="PS50176">
    <property type="entry name" value="ARM_REPEAT"/>
    <property type="match status" value="1"/>
</dbReference>
<feature type="region of interest" description="Disordered" evidence="5">
    <location>
        <begin position="1"/>
        <end position="40"/>
    </location>
</feature>
<dbReference type="InterPro" id="IPR000225">
    <property type="entry name" value="Armadillo"/>
</dbReference>
<feature type="region of interest" description="Disordered" evidence="5">
    <location>
        <begin position="63"/>
        <end position="109"/>
    </location>
</feature>
<dbReference type="Pfam" id="PF00514">
    <property type="entry name" value="Arm"/>
    <property type="match status" value="3"/>
</dbReference>
<keyword evidence="3" id="KW-0653">Protein transport</keyword>
<evidence type="ECO:0000313" key="7">
    <source>
        <dbReference type="Proteomes" id="UP000747542"/>
    </source>
</evidence>
<evidence type="ECO:0000256" key="2">
    <source>
        <dbReference type="ARBA" id="ARBA00022448"/>
    </source>
</evidence>
<protein>
    <submittedName>
        <fullName evidence="6">Importin subunit alpha-4-like</fullName>
    </submittedName>
</protein>
<dbReference type="SUPFAM" id="SSF48371">
    <property type="entry name" value="ARM repeat"/>
    <property type="match status" value="1"/>
</dbReference>
<dbReference type="InterPro" id="IPR016024">
    <property type="entry name" value="ARM-type_fold"/>
</dbReference>
<feature type="compositionally biased region" description="Low complexity" evidence="5">
    <location>
        <begin position="221"/>
        <end position="234"/>
    </location>
</feature>
<dbReference type="Proteomes" id="UP000747542">
    <property type="component" value="Unassembled WGS sequence"/>
</dbReference>
<reference evidence="6" key="1">
    <citation type="journal article" date="2021" name="Sci. Adv.">
        <title>The American lobster genome reveals insights on longevity, neural, and immune adaptations.</title>
        <authorList>
            <person name="Polinski J.M."/>
            <person name="Zimin A.V."/>
            <person name="Clark K.F."/>
            <person name="Kohn A.B."/>
            <person name="Sadowski N."/>
            <person name="Timp W."/>
            <person name="Ptitsyn A."/>
            <person name="Khanna P."/>
            <person name="Romanova D.Y."/>
            <person name="Williams P."/>
            <person name="Greenwood S.J."/>
            <person name="Moroz L.L."/>
            <person name="Walt D.R."/>
            <person name="Bodnar A.G."/>
        </authorList>
    </citation>
    <scope>NUCLEOTIDE SEQUENCE</scope>
    <source>
        <strain evidence="6">GMGI-L3</strain>
    </source>
</reference>
<proteinExistence type="inferred from homology"/>
<feature type="region of interest" description="Disordered" evidence="5">
    <location>
        <begin position="196"/>
        <end position="241"/>
    </location>
</feature>
<evidence type="ECO:0000256" key="3">
    <source>
        <dbReference type="ARBA" id="ARBA00022927"/>
    </source>
</evidence>
<dbReference type="AlphaFoldDB" id="A0A8J5NBR1"/>
<name>A0A8J5NBR1_HOMAM</name>
<gene>
    <name evidence="6" type="primary">Kpna3-L</name>
    <name evidence="6" type="ORF">Hamer_G015549</name>
</gene>